<accession>A0ABQ2JCV7</accession>
<sequence length="87" mass="9160">MDGVVIEGLGDACRAPGARVRAACDGPVGFAVVGDCPVTQEELSAALPAVRVGRWAELTRWPGSYWVVAENGRQRFVCGDLAGFRAV</sequence>
<dbReference type="EMBL" id="BMND01000008">
    <property type="protein sequence ID" value="GGN43987.1"/>
    <property type="molecule type" value="Genomic_DNA"/>
</dbReference>
<dbReference type="Proteomes" id="UP000600080">
    <property type="component" value="Unassembled WGS sequence"/>
</dbReference>
<protein>
    <submittedName>
        <fullName evidence="1">Uncharacterized protein</fullName>
    </submittedName>
</protein>
<name>A0ABQ2JCV7_9ACTN</name>
<keyword evidence="2" id="KW-1185">Reference proteome</keyword>
<comment type="caution">
    <text evidence="1">The sequence shown here is derived from an EMBL/GenBank/DDBJ whole genome shotgun (WGS) entry which is preliminary data.</text>
</comment>
<reference evidence="2" key="1">
    <citation type="journal article" date="2019" name="Int. J. Syst. Evol. Microbiol.">
        <title>The Global Catalogue of Microorganisms (GCM) 10K type strain sequencing project: providing services to taxonomists for standard genome sequencing and annotation.</title>
        <authorList>
            <consortium name="The Broad Institute Genomics Platform"/>
            <consortium name="The Broad Institute Genome Sequencing Center for Infectious Disease"/>
            <person name="Wu L."/>
            <person name="Ma J."/>
        </authorList>
    </citation>
    <scope>NUCLEOTIDE SEQUENCE [LARGE SCALE GENOMIC DNA]</scope>
    <source>
        <strain evidence="2">CGMCC 4.7323</strain>
    </source>
</reference>
<proteinExistence type="predicted"/>
<organism evidence="1 2">
    <name type="scientific">Streptomyces kronopolitis</name>
    <dbReference type="NCBI Taxonomy" id="1612435"/>
    <lineage>
        <taxon>Bacteria</taxon>
        <taxon>Bacillati</taxon>
        <taxon>Actinomycetota</taxon>
        <taxon>Actinomycetes</taxon>
        <taxon>Kitasatosporales</taxon>
        <taxon>Streptomycetaceae</taxon>
        <taxon>Streptomyces</taxon>
    </lineage>
</organism>
<evidence type="ECO:0000313" key="2">
    <source>
        <dbReference type="Proteomes" id="UP000600080"/>
    </source>
</evidence>
<evidence type="ECO:0000313" key="1">
    <source>
        <dbReference type="EMBL" id="GGN43987.1"/>
    </source>
</evidence>
<gene>
    <name evidence="1" type="ORF">GCM10012285_26130</name>
</gene>